<protein>
    <submittedName>
        <fullName evidence="2">Uncharacterized protein</fullName>
    </submittedName>
</protein>
<evidence type="ECO:0000313" key="3">
    <source>
        <dbReference type="Proteomes" id="UP001141253"/>
    </source>
</evidence>
<reference evidence="2" key="2">
    <citation type="journal article" date="2023" name="Int. J. Mol. Sci.">
        <title>De Novo Assembly and Annotation of 11 Diverse Shrub Willow (Salix) Genomes Reveals Novel Gene Organization in Sex-Linked Regions.</title>
        <authorList>
            <person name="Hyden B."/>
            <person name="Feng K."/>
            <person name="Yates T.B."/>
            <person name="Jawdy S."/>
            <person name="Cereghino C."/>
            <person name="Smart L.B."/>
            <person name="Muchero W."/>
        </authorList>
    </citation>
    <scope>NUCLEOTIDE SEQUENCE</scope>
    <source>
        <tissue evidence="2">Shoot tip</tissue>
    </source>
</reference>
<reference evidence="2" key="1">
    <citation type="submission" date="2022-10" db="EMBL/GenBank/DDBJ databases">
        <authorList>
            <person name="Hyden B.L."/>
            <person name="Feng K."/>
            <person name="Yates T."/>
            <person name="Jawdy S."/>
            <person name="Smart L.B."/>
            <person name="Muchero W."/>
        </authorList>
    </citation>
    <scope>NUCLEOTIDE SEQUENCE</scope>
    <source>
        <tissue evidence="2">Shoot tip</tissue>
    </source>
</reference>
<sequence length="109" mass="12769">MELDLRFSRSSNGYSSRGSNQRQAKRPNIPCDQNQLIFVQAQIPNYRHRFDTHRTRHQPQHRAHPLLLYHHVNLLRRLSHRLCSGRSRGLSARSPARHLSSRPGLMGWS</sequence>
<proteinExistence type="predicted"/>
<keyword evidence="3" id="KW-1185">Reference proteome</keyword>
<evidence type="ECO:0000313" key="2">
    <source>
        <dbReference type="EMBL" id="KAJ6303322.1"/>
    </source>
</evidence>
<organism evidence="2 3">
    <name type="scientific">Salix suchowensis</name>
    <dbReference type="NCBI Taxonomy" id="1278906"/>
    <lineage>
        <taxon>Eukaryota</taxon>
        <taxon>Viridiplantae</taxon>
        <taxon>Streptophyta</taxon>
        <taxon>Embryophyta</taxon>
        <taxon>Tracheophyta</taxon>
        <taxon>Spermatophyta</taxon>
        <taxon>Magnoliopsida</taxon>
        <taxon>eudicotyledons</taxon>
        <taxon>Gunneridae</taxon>
        <taxon>Pentapetalae</taxon>
        <taxon>rosids</taxon>
        <taxon>fabids</taxon>
        <taxon>Malpighiales</taxon>
        <taxon>Salicaceae</taxon>
        <taxon>Saliceae</taxon>
        <taxon>Salix</taxon>
    </lineage>
</organism>
<evidence type="ECO:0000256" key="1">
    <source>
        <dbReference type="SAM" id="MobiDB-lite"/>
    </source>
</evidence>
<comment type="caution">
    <text evidence="2">The sequence shown here is derived from an EMBL/GenBank/DDBJ whole genome shotgun (WGS) entry which is preliminary data.</text>
</comment>
<gene>
    <name evidence="2" type="ORF">OIU77_017241</name>
</gene>
<dbReference type="EMBL" id="JAPFFI010000027">
    <property type="protein sequence ID" value="KAJ6303322.1"/>
    <property type="molecule type" value="Genomic_DNA"/>
</dbReference>
<feature type="region of interest" description="Disordered" evidence="1">
    <location>
        <begin position="86"/>
        <end position="109"/>
    </location>
</feature>
<accession>A0ABQ8ZNQ5</accession>
<name>A0ABQ8ZNQ5_9ROSI</name>
<dbReference type="Proteomes" id="UP001141253">
    <property type="component" value="Chromosome 16"/>
</dbReference>
<feature type="region of interest" description="Disordered" evidence="1">
    <location>
        <begin position="1"/>
        <end position="30"/>
    </location>
</feature>
<feature type="compositionally biased region" description="Low complexity" evidence="1">
    <location>
        <begin position="8"/>
        <end position="20"/>
    </location>
</feature>